<dbReference type="NCBIfam" id="TIGR00099">
    <property type="entry name" value="Cof-subfamily"/>
    <property type="match status" value="1"/>
</dbReference>
<dbReference type="SUPFAM" id="SSF56784">
    <property type="entry name" value="HAD-like"/>
    <property type="match status" value="1"/>
</dbReference>
<gene>
    <name evidence="1" type="ORF">ACFFV7_19460</name>
</gene>
<reference evidence="1 2" key="1">
    <citation type="submission" date="2024-09" db="EMBL/GenBank/DDBJ databases">
        <authorList>
            <person name="Sun Q."/>
            <person name="Mori K."/>
        </authorList>
    </citation>
    <scope>NUCLEOTIDE SEQUENCE [LARGE SCALE GENOMIC DNA]</scope>
    <source>
        <strain evidence="1 2">CCM 3426</strain>
    </source>
</reference>
<dbReference type="GO" id="GO:0016787">
    <property type="term" value="F:hydrolase activity"/>
    <property type="evidence" value="ECO:0007669"/>
    <property type="project" value="UniProtKB-KW"/>
</dbReference>
<name>A0ABV5IFR2_9ACTN</name>
<evidence type="ECO:0000313" key="1">
    <source>
        <dbReference type="EMBL" id="MFB9203379.1"/>
    </source>
</evidence>
<accession>A0ABV5IFR2</accession>
<comment type="caution">
    <text evidence="1">The sequence shown here is derived from an EMBL/GenBank/DDBJ whole genome shotgun (WGS) entry which is preliminary data.</text>
</comment>
<dbReference type="EMBL" id="JBHMEI010000013">
    <property type="protein sequence ID" value="MFB9203379.1"/>
    <property type="molecule type" value="Genomic_DNA"/>
</dbReference>
<dbReference type="PANTHER" id="PTHR10000:SF8">
    <property type="entry name" value="HAD SUPERFAMILY HYDROLASE-LIKE, TYPE 3"/>
    <property type="match status" value="1"/>
</dbReference>
<protein>
    <submittedName>
        <fullName evidence="1">HAD family hydrolase</fullName>
        <ecNumber evidence="1">3.1.3.-</ecNumber>
    </submittedName>
</protein>
<keyword evidence="2" id="KW-1185">Reference proteome</keyword>
<sequence length="267" mass="27445">MTSIIPPRIVATDLDGTLLTSSGAISPRTDQAMRLARSAGAEIVFVTARPPRSVRLLAGRTGLTGLAICSNGAVLYDLATEKAVASRTIEPRAARRVADSLAAALPGVAFAVETGTGVLTEAGYTRRVAHDVQNYREVASACEAGEPIVKLLVLSPAHTTDEMNAVAAAAIGGLAEVTHSGVPGLLEVSAPGVTKAAMLAELCRERGVEPAEVVAFGDMPNDLPALAFAGAGYAMANAHPLVLAAARHRTSSNDEDGVAEVLERLYG</sequence>
<evidence type="ECO:0000313" key="2">
    <source>
        <dbReference type="Proteomes" id="UP001589647"/>
    </source>
</evidence>
<proteinExistence type="predicted"/>
<dbReference type="Pfam" id="PF08282">
    <property type="entry name" value="Hydrolase_3"/>
    <property type="match status" value="1"/>
</dbReference>
<organism evidence="1 2">
    <name type="scientific">Nonomuraea spiralis</name>
    <dbReference type="NCBI Taxonomy" id="46182"/>
    <lineage>
        <taxon>Bacteria</taxon>
        <taxon>Bacillati</taxon>
        <taxon>Actinomycetota</taxon>
        <taxon>Actinomycetes</taxon>
        <taxon>Streptosporangiales</taxon>
        <taxon>Streptosporangiaceae</taxon>
        <taxon>Nonomuraea</taxon>
    </lineage>
</organism>
<dbReference type="InterPro" id="IPR036412">
    <property type="entry name" value="HAD-like_sf"/>
</dbReference>
<dbReference type="RefSeq" id="WP_229823529.1">
    <property type="nucleotide sequence ID" value="NZ_BMRC01000002.1"/>
</dbReference>
<dbReference type="SFLD" id="SFLDS00003">
    <property type="entry name" value="Haloacid_Dehalogenase"/>
    <property type="match status" value="1"/>
</dbReference>
<dbReference type="EC" id="3.1.3.-" evidence="1"/>
<dbReference type="Proteomes" id="UP001589647">
    <property type="component" value="Unassembled WGS sequence"/>
</dbReference>
<dbReference type="PROSITE" id="PS01228">
    <property type="entry name" value="COF_1"/>
    <property type="match status" value="1"/>
</dbReference>
<dbReference type="InterPro" id="IPR000150">
    <property type="entry name" value="Cof"/>
</dbReference>
<dbReference type="Gene3D" id="3.40.50.1000">
    <property type="entry name" value="HAD superfamily/HAD-like"/>
    <property type="match status" value="1"/>
</dbReference>
<keyword evidence="1" id="KW-0378">Hydrolase</keyword>
<dbReference type="SFLD" id="SFLDG01140">
    <property type="entry name" value="C2.B:_Phosphomannomutase_and_P"/>
    <property type="match status" value="1"/>
</dbReference>
<dbReference type="InterPro" id="IPR023214">
    <property type="entry name" value="HAD_sf"/>
</dbReference>
<dbReference type="PANTHER" id="PTHR10000">
    <property type="entry name" value="PHOSPHOSERINE PHOSPHATASE"/>
    <property type="match status" value="1"/>
</dbReference>
<dbReference type="Gene3D" id="3.30.1240.10">
    <property type="match status" value="1"/>
</dbReference>